<feature type="domain" description="PDZ" evidence="2">
    <location>
        <begin position="248"/>
        <end position="338"/>
    </location>
</feature>
<gene>
    <name evidence="3" type="ORF">FGIG_09486</name>
</gene>
<dbReference type="SUPFAM" id="SSF50156">
    <property type="entry name" value="PDZ domain-like"/>
    <property type="match status" value="2"/>
</dbReference>
<dbReference type="GO" id="GO:0098968">
    <property type="term" value="P:neurotransmitter receptor transport postsynaptic membrane to endosome"/>
    <property type="evidence" value="ECO:0007669"/>
    <property type="project" value="TreeGrafter"/>
</dbReference>
<comment type="caution">
    <text evidence="3">The sequence shown here is derived from an EMBL/GenBank/DDBJ whole genome shotgun (WGS) entry which is preliminary data.</text>
</comment>
<dbReference type="GO" id="GO:0014069">
    <property type="term" value="C:postsynaptic density"/>
    <property type="evidence" value="ECO:0007669"/>
    <property type="project" value="TreeGrafter"/>
</dbReference>
<evidence type="ECO:0000313" key="4">
    <source>
        <dbReference type="Proteomes" id="UP000316759"/>
    </source>
</evidence>
<name>A0A504YZ91_FASGI</name>
<feature type="region of interest" description="Disordered" evidence="1">
    <location>
        <begin position="207"/>
        <end position="239"/>
    </location>
</feature>
<dbReference type="PANTHER" id="PTHR23119">
    <property type="entry name" value="DISCS LARGE"/>
    <property type="match status" value="1"/>
</dbReference>
<sequence length="358" mass="38760">MRESLGEGENRSFRNAVDKLITAFESPLFASLLGNDEYLFSHLHVDVQEYYESLLGVDSNCSKLSGSGSKTSQFASSSHVDGSTVSPARTASSDRRSSDEPTLVQPEWEYLEVILKRDADTLGGFGFSIAGGIDVPISDMDSGIYVTRINANGVADLDGRLRVDDQILAVNGISLEHVTNAEAVQTLRRGGNSLHLVVRRYLGNPTGVASSHSATTPKSTRPTSSTVRTPEVLSESEDYRGEDPVWFEVELRKPNATSGLGFSISGGRSEDDDQIPESGIYITRVNPDGLAFQDGRIMPGDQLMQVNGIDMSQLSHAEAVQVLRNAGQVVHLLLARYPQSTESEGGRSLESGSSTRYR</sequence>
<dbReference type="GO" id="GO:0098887">
    <property type="term" value="P:neurotransmitter receptor transport, endosome to postsynaptic membrane"/>
    <property type="evidence" value="ECO:0007669"/>
    <property type="project" value="TreeGrafter"/>
</dbReference>
<feature type="region of interest" description="Disordered" evidence="1">
    <location>
        <begin position="72"/>
        <end position="101"/>
    </location>
</feature>
<dbReference type="PANTHER" id="PTHR23119:SF50">
    <property type="entry name" value="PDZ DOMAIN-CONTAINING PROTEIN"/>
    <property type="match status" value="1"/>
</dbReference>
<dbReference type="InterPro" id="IPR050614">
    <property type="entry name" value="Synaptic_Scaffolding_LAP-MAGUK"/>
</dbReference>
<dbReference type="OrthoDB" id="78824at2759"/>
<dbReference type="EMBL" id="SUNJ01003237">
    <property type="protein sequence ID" value="TPP65401.1"/>
    <property type="molecule type" value="Genomic_DNA"/>
</dbReference>
<feature type="domain" description="PDZ" evidence="2">
    <location>
        <begin position="112"/>
        <end position="202"/>
    </location>
</feature>
<dbReference type="GO" id="GO:0016323">
    <property type="term" value="C:basolateral plasma membrane"/>
    <property type="evidence" value="ECO:0007669"/>
    <property type="project" value="TreeGrafter"/>
</dbReference>
<dbReference type="Proteomes" id="UP000316759">
    <property type="component" value="Unassembled WGS sequence"/>
</dbReference>
<evidence type="ECO:0000313" key="3">
    <source>
        <dbReference type="EMBL" id="TPP65401.1"/>
    </source>
</evidence>
<proteinExistence type="predicted"/>
<dbReference type="InterPro" id="IPR036034">
    <property type="entry name" value="PDZ_sf"/>
</dbReference>
<accession>A0A504YZ91</accession>
<dbReference type="GO" id="GO:0019901">
    <property type="term" value="F:protein kinase binding"/>
    <property type="evidence" value="ECO:0007669"/>
    <property type="project" value="TreeGrafter"/>
</dbReference>
<evidence type="ECO:0000259" key="2">
    <source>
        <dbReference type="PROSITE" id="PS50106"/>
    </source>
</evidence>
<dbReference type="STRING" id="46835.A0A504YZ91"/>
<dbReference type="GO" id="GO:0045197">
    <property type="term" value="P:establishment or maintenance of epithelial cell apical/basal polarity"/>
    <property type="evidence" value="ECO:0007669"/>
    <property type="project" value="TreeGrafter"/>
</dbReference>
<evidence type="ECO:0000256" key="1">
    <source>
        <dbReference type="SAM" id="MobiDB-lite"/>
    </source>
</evidence>
<dbReference type="CDD" id="cd00136">
    <property type="entry name" value="PDZ_canonical"/>
    <property type="match status" value="2"/>
</dbReference>
<dbReference type="Pfam" id="PF00595">
    <property type="entry name" value="PDZ"/>
    <property type="match status" value="2"/>
</dbReference>
<dbReference type="GO" id="GO:0098609">
    <property type="term" value="P:cell-cell adhesion"/>
    <property type="evidence" value="ECO:0007669"/>
    <property type="project" value="TreeGrafter"/>
</dbReference>
<dbReference type="Gene3D" id="2.30.42.10">
    <property type="match status" value="2"/>
</dbReference>
<dbReference type="SMART" id="SM00228">
    <property type="entry name" value="PDZ"/>
    <property type="match status" value="2"/>
</dbReference>
<dbReference type="GO" id="GO:0043113">
    <property type="term" value="P:receptor clustering"/>
    <property type="evidence" value="ECO:0007669"/>
    <property type="project" value="TreeGrafter"/>
</dbReference>
<dbReference type="GO" id="GO:0005912">
    <property type="term" value="C:adherens junction"/>
    <property type="evidence" value="ECO:0007669"/>
    <property type="project" value="TreeGrafter"/>
</dbReference>
<organism evidence="3 4">
    <name type="scientific">Fasciola gigantica</name>
    <name type="common">Giant liver fluke</name>
    <dbReference type="NCBI Taxonomy" id="46835"/>
    <lineage>
        <taxon>Eukaryota</taxon>
        <taxon>Metazoa</taxon>
        <taxon>Spiralia</taxon>
        <taxon>Lophotrochozoa</taxon>
        <taxon>Platyhelminthes</taxon>
        <taxon>Trematoda</taxon>
        <taxon>Digenea</taxon>
        <taxon>Plagiorchiida</taxon>
        <taxon>Echinostomata</taxon>
        <taxon>Echinostomatoidea</taxon>
        <taxon>Fasciolidae</taxon>
        <taxon>Fasciola</taxon>
    </lineage>
</organism>
<dbReference type="GO" id="GO:0045211">
    <property type="term" value="C:postsynaptic membrane"/>
    <property type="evidence" value="ECO:0007669"/>
    <property type="project" value="TreeGrafter"/>
</dbReference>
<feature type="compositionally biased region" description="Low complexity" evidence="1">
    <location>
        <begin position="215"/>
        <end position="230"/>
    </location>
</feature>
<dbReference type="InterPro" id="IPR001478">
    <property type="entry name" value="PDZ"/>
</dbReference>
<keyword evidence="4" id="KW-1185">Reference proteome</keyword>
<reference evidence="3 4" key="1">
    <citation type="submission" date="2019-04" db="EMBL/GenBank/DDBJ databases">
        <title>Annotation for the trematode Fasciola gigantica.</title>
        <authorList>
            <person name="Choi Y.-J."/>
        </authorList>
    </citation>
    <scope>NUCLEOTIDE SEQUENCE [LARGE SCALE GENOMIC DNA]</scope>
    <source>
        <strain evidence="3">Uganda_cow_1</strain>
    </source>
</reference>
<dbReference type="PROSITE" id="PS50106">
    <property type="entry name" value="PDZ"/>
    <property type="match status" value="2"/>
</dbReference>
<feature type="compositionally biased region" description="Polar residues" evidence="1">
    <location>
        <begin position="72"/>
        <end position="91"/>
    </location>
</feature>
<protein>
    <submittedName>
        <fullName evidence="3">Disks large 1</fullName>
    </submittedName>
</protein>
<dbReference type="AlphaFoldDB" id="A0A504YZ91"/>